<sequence>MLSTMDAVAALMQEREKYEGWLAALEGRRATTPARVYERVGADYRSRLDHVLADISGRASELEAVSAGLRTRVESLQADEESRAEERAEAELRAAVGEYSAEQWEELRSVADAEIAHVSAQLAEQRAELERVEGILAIARRPRRATPDSNRAVGAPEAPAPRAADVAPPVASAGSG</sequence>
<protein>
    <submittedName>
        <fullName evidence="3">Uncharacterized protein</fullName>
    </submittedName>
</protein>
<reference evidence="3" key="1">
    <citation type="submission" date="2020-02" db="EMBL/GenBank/DDBJ databases">
        <authorList>
            <person name="Meier V. D."/>
        </authorList>
    </citation>
    <scope>NUCLEOTIDE SEQUENCE</scope>
    <source>
        <strain evidence="3">AVDCRST_MAG11</strain>
    </source>
</reference>
<proteinExistence type="predicted"/>
<dbReference type="AlphaFoldDB" id="A0A6J4MII8"/>
<name>A0A6J4MII8_9BACT</name>
<organism evidence="3">
    <name type="scientific">uncultured Gemmatimonadaceae bacterium</name>
    <dbReference type="NCBI Taxonomy" id="246130"/>
    <lineage>
        <taxon>Bacteria</taxon>
        <taxon>Pseudomonadati</taxon>
        <taxon>Gemmatimonadota</taxon>
        <taxon>Gemmatimonadia</taxon>
        <taxon>Gemmatimonadales</taxon>
        <taxon>Gemmatimonadaceae</taxon>
        <taxon>environmental samples</taxon>
    </lineage>
</organism>
<feature type="non-terminal residue" evidence="3">
    <location>
        <position position="176"/>
    </location>
</feature>
<feature type="region of interest" description="Disordered" evidence="2">
    <location>
        <begin position="141"/>
        <end position="176"/>
    </location>
</feature>
<evidence type="ECO:0000256" key="1">
    <source>
        <dbReference type="SAM" id="Coils"/>
    </source>
</evidence>
<feature type="coiled-coil region" evidence="1">
    <location>
        <begin position="59"/>
        <end position="98"/>
    </location>
</feature>
<dbReference type="EMBL" id="CADCTU010000870">
    <property type="protein sequence ID" value="CAA9360413.1"/>
    <property type="molecule type" value="Genomic_DNA"/>
</dbReference>
<gene>
    <name evidence="3" type="ORF">AVDCRST_MAG11-4088</name>
</gene>
<evidence type="ECO:0000313" key="3">
    <source>
        <dbReference type="EMBL" id="CAA9360413.1"/>
    </source>
</evidence>
<accession>A0A6J4MII8</accession>
<feature type="compositionally biased region" description="Low complexity" evidence="2">
    <location>
        <begin position="152"/>
        <end position="176"/>
    </location>
</feature>
<evidence type="ECO:0000256" key="2">
    <source>
        <dbReference type="SAM" id="MobiDB-lite"/>
    </source>
</evidence>
<keyword evidence="1" id="KW-0175">Coiled coil</keyword>